<organism evidence="2 3">
    <name type="scientific">Taxus chinensis</name>
    <name type="common">Chinese yew</name>
    <name type="synonym">Taxus wallichiana var. chinensis</name>
    <dbReference type="NCBI Taxonomy" id="29808"/>
    <lineage>
        <taxon>Eukaryota</taxon>
        <taxon>Viridiplantae</taxon>
        <taxon>Streptophyta</taxon>
        <taxon>Embryophyta</taxon>
        <taxon>Tracheophyta</taxon>
        <taxon>Spermatophyta</taxon>
        <taxon>Pinopsida</taxon>
        <taxon>Pinidae</taxon>
        <taxon>Conifers II</taxon>
        <taxon>Cupressales</taxon>
        <taxon>Taxaceae</taxon>
        <taxon>Taxus</taxon>
    </lineage>
</organism>
<feature type="non-terminal residue" evidence="2">
    <location>
        <position position="224"/>
    </location>
</feature>
<proteinExistence type="predicted"/>
<accession>A0AA38CA60</accession>
<feature type="region of interest" description="Disordered" evidence="1">
    <location>
        <begin position="200"/>
        <end position="224"/>
    </location>
</feature>
<dbReference type="EMBL" id="JAHRHJ020003043">
    <property type="protein sequence ID" value="KAH9292518.1"/>
    <property type="molecule type" value="Genomic_DNA"/>
</dbReference>
<comment type="caution">
    <text evidence="2">The sequence shown here is derived from an EMBL/GenBank/DDBJ whole genome shotgun (WGS) entry which is preliminary data.</text>
</comment>
<dbReference type="AlphaFoldDB" id="A0AA38CA60"/>
<evidence type="ECO:0000313" key="3">
    <source>
        <dbReference type="Proteomes" id="UP000824469"/>
    </source>
</evidence>
<name>A0AA38CA60_TAXCH</name>
<evidence type="ECO:0000313" key="2">
    <source>
        <dbReference type="EMBL" id="KAH9292518.1"/>
    </source>
</evidence>
<feature type="compositionally biased region" description="Low complexity" evidence="1">
    <location>
        <begin position="210"/>
        <end position="224"/>
    </location>
</feature>
<sequence length="224" mass="24823">MRKSGASFWRMALPHFLKGWRAIRPWSPMLPWPPSHVEGFTSATPPSLFPPTPLRRLLVSLLLEMSITNTLSKRKCRISLTRERSQSSIFRATLETLCPLRGIELWKLSCAISPLMAATAWSLVPTFLSFRIFTGKRKLILPPFSFSPWSIPSISPAMGRVLSSTRACCTCCLNLLPRLLNFSIFPPSRVVAAALPRRPPAPLPPPSPRPAAATACASPRIQTP</sequence>
<dbReference type="Proteomes" id="UP000824469">
    <property type="component" value="Unassembled WGS sequence"/>
</dbReference>
<protein>
    <submittedName>
        <fullName evidence="2">Uncharacterized protein</fullName>
    </submittedName>
</protein>
<feature type="compositionally biased region" description="Pro residues" evidence="1">
    <location>
        <begin position="200"/>
        <end position="209"/>
    </location>
</feature>
<gene>
    <name evidence="2" type="ORF">KI387_042296</name>
</gene>
<keyword evidence="3" id="KW-1185">Reference proteome</keyword>
<reference evidence="2 3" key="1">
    <citation type="journal article" date="2021" name="Nat. Plants">
        <title>The Taxus genome provides insights into paclitaxel biosynthesis.</title>
        <authorList>
            <person name="Xiong X."/>
            <person name="Gou J."/>
            <person name="Liao Q."/>
            <person name="Li Y."/>
            <person name="Zhou Q."/>
            <person name="Bi G."/>
            <person name="Li C."/>
            <person name="Du R."/>
            <person name="Wang X."/>
            <person name="Sun T."/>
            <person name="Guo L."/>
            <person name="Liang H."/>
            <person name="Lu P."/>
            <person name="Wu Y."/>
            <person name="Zhang Z."/>
            <person name="Ro D.K."/>
            <person name="Shang Y."/>
            <person name="Huang S."/>
            <person name="Yan J."/>
        </authorList>
    </citation>
    <scope>NUCLEOTIDE SEQUENCE [LARGE SCALE GENOMIC DNA]</scope>
    <source>
        <strain evidence="2">Ta-2019</strain>
    </source>
</reference>
<evidence type="ECO:0000256" key="1">
    <source>
        <dbReference type="SAM" id="MobiDB-lite"/>
    </source>
</evidence>